<proteinExistence type="predicted"/>
<dbReference type="SUPFAM" id="SSF50475">
    <property type="entry name" value="FMN-binding split barrel"/>
    <property type="match status" value="1"/>
</dbReference>
<evidence type="ECO:0000259" key="1">
    <source>
        <dbReference type="Pfam" id="PF10615"/>
    </source>
</evidence>
<dbReference type="InterPro" id="IPR019595">
    <property type="entry name" value="DUF2470"/>
</dbReference>
<accession>A0A3N9XJ93</accession>
<sequence>MIALSKPSTSTADSTDDAGVRLRSMLVAADSLTLHVPGVEAYVIGRHAVTSDGRLRVDLPTDCHLAEHLAHERETVAMVEVTDLAPTPVRDRVRGRATLTGWLATETVAAGNDQELATVLDLATAELTADGHTICIDADQFASAQPDPLAAVEADLLCHLDHHHPHTVEGLSRLIPARHLQGVRQVRPVRLDRHGVVLRLELSRGDRDVRLSFPTPLRHPDQLGAQIEALLRHTHGCRARHAR</sequence>
<dbReference type="Gene3D" id="3.20.180.10">
    <property type="entry name" value="PNP-oxidase-like"/>
    <property type="match status" value="1"/>
</dbReference>
<dbReference type="EMBL" id="QDGB01000330">
    <property type="protein sequence ID" value="RQX13131.1"/>
    <property type="molecule type" value="Genomic_DNA"/>
</dbReference>
<name>A0A3N9XJ93_9ACTN</name>
<dbReference type="Pfam" id="PF10615">
    <property type="entry name" value="DUF2470"/>
    <property type="match status" value="1"/>
</dbReference>
<organism evidence="2 3">
    <name type="scientific">Micromonospora ureilytica</name>
    <dbReference type="NCBI Taxonomy" id="709868"/>
    <lineage>
        <taxon>Bacteria</taxon>
        <taxon>Bacillati</taxon>
        <taxon>Actinomycetota</taxon>
        <taxon>Actinomycetes</taxon>
        <taxon>Micromonosporales</taxon>
        <taxon>Micromonosporaceae</taxon>
        <taxon>Micromonospora</taxon>
    </lineage>
</organism>
<dbReference type="InterPro" id="IPR037119">
    <property type="entry name" value="Haem_oxidase_HugZ-like_sf"/>
</dbReference>
<protein>
    <submittedName>
        <fullName evidence="2">DUF2470 domain-containing protein</fullName>
    </submittedName>
</protein>
<dbReference type="OrthoDB" id="3381348at2"/>
<evidence type="ECO:0000313" key="3">
    <source>
        <dbReference type="Proteomes" id="UP000278981"/>
    </source>
</evidence>
<feature type="domain" description="DUF2470" evidence="1">
    <location>
        <begin position="155"/>
        <end position="228"/>
    </location>
</feature>
<comment type="caution">
    <text evidence="2">The sequence shown here is derived from an EMBL/GenBank/DDBJ whole genome shotgun (WGS) entry which is preliminary data.</text>
</comment>
<dbReference type="Proteomes" id="UP000278981">
    <property type="component" value="Unassembled WGS sequence"/>
</dbReference>
<evidence type="ECO:0000313" key="2">
    <source>
        <dbReference type="EMBL" id="RQX13131.1"/>
    </source>
</evidence>
<gene>
    <name evidence="2" type="ORF">DDE19_26735</name>
</gene>
<reference evidence="2 3" key="1">
    <citation type="submission" date="2018-04" db="EMBL/GenBank/DDBJ databases">
        <title>Micromonosporas from Atacama Desert.</title>
        <authorList>
            <person name="Carro L."/>
            <person name="Klenk H.-P."/>
            <person name="Goodfellow M."/>
        </authorList>
    </citation>
    <scope>NUCLEOTIDE SEQUENCE [LARGE SCALE GENOMIC DNA]</scope>
    <source>
        <strain evidence="2 3">LB19</strain>
    </source>
</reference>
<dbReference type="AlphaFoldDB" id="A0A3N9XJ93"/>